<dbReference type="Gene3D" id="1.10.8.790">
    <property type="entry name" value="RNA-dependent RNA polymerase, slab domain, helical subdomain-like"/>
    <property type="match status" value="1"/>
</dbReference>
<evidence type="ECO:0000259" key="3">
    <source>
        <dbReference type="Pfam" id="PF05183"/>
    </source>
</evidence>
<accession>A0A010R966</accession>
<feature type="compositionally biased region" description="Low complexity" evidence="2">
    <location>
        <begin position="263"/>
        <end position="276"/>
    </location>
</feature>
<dbReference type="Pfam" id="PF05183">
    <property type="entry name" value="RdRP"/>
    <property type="match status" value="1"/>
</dbReference>
<feature type="region of interest" description="Disordered" evidence="2">
    <location>
        <begin position="1"/>
        <end position="39"/>
    </location>
</feature>
<dbReference type="GO" id="GO:0003723">
    <property type="term" value="F:RNA binding"/>
    <property type="evidence" value="ECO:0007669"/>
    <property type="project" value="UniProtKB-KW"/>
</dbReference>
<dbReference type="EC" id="2.7.7.48" evidence="1"/>
<keyword evidence="1" id="KW-0694">RNA-binding</keyword>
<keyword evidence="1" id="KW-0548">Nucleotidyltransferase</keyword>
<dbReference type="KEGG" id="cfj:CFIO01_12082"/>
<dbReference type="OrthoDB" id="10055769at2759"/>
<dbReference type="PANTHER" id="PTHR23079:SF14">
    <property type="entry name" value="RNA-DEPENDENT RNA POLYMERASE"/>
    <property type="match status" value="1"/>
</dbReference>
<name>A0A010R966_9PEZI</name>
<feature type="compositionally biased region" description="Acidic residues" evidence="2">
    <location>
        <begin position="1371"/>
        <end position="1382"/>
    </location>
</feature>
<dbReference type="InterPro" id="IPR007855">
    <property type="entry name" value="RDRP"/>
</dbReference>
<keyword evidence="5" id="KW-1185">Reference proteome</keyword>
<dbReference type="PANTHER" id="PTHR23079">
    <property type="entry name" value="RNA-DEPENDENT RNA POLYMERASE"/>
    <property type="match status" value="1"/>
</dbReference>
<dbReference type="EMBL" id="JARH01000798">
    <property type="protein sequence ID" value="EXF76736.1"/>
    <property type="molecule type" value="Genomic_DNA"/>
</dbReference>
<reference evidence="4 5" key="1">
    <citation type="submission" date="2014-02" db="EMBL/GenBank/DDBJ databases">
        <title>The genome sequence of Colletotrichum fioriniae PJ7.</title>
        <authorList>
            <person name="Baroncelli R."/>
            <person name="Thon M.R."/>
        </authorList>
    </citation>
    <scope>NUCLEOTIDE SEQUENCE [LARGE SCALE GENOMIC DNA]</scope>
    <source>
        <strain evidence="4 5">PJ7</strain>
    </source>
</reference>
<feature type="region of interest" description="Disordered" evidence="2">
    <location>
        <begin position="263"/>
        <end position="297"/>
    </location>
</feature>
<evidence type="ECO:0000313" key="4">
    <source>
        <dbReference type="EMBL" id="EXF76736.1"/>
    </source>
</evidence>
<evidence type="ECO:0000256" key="2">
    <source>
        <dbReference type="SAM" id="MobiDB-lite"/>
    </source>
</evidence>
<organism evidence="4 5">
    <name type="scientific">Colletotrichum fioriniae PJ7</name>
    <dbReference type="NCBI Taxonomy" id="1445577"/>
    <lineage>
        <taxon>Eukaryota</taxon>
        <taxon>Fungi</taxon>
        <taxon>Dikarya</taxon>
        <taxon>Ascomycota</taxon>
        <taxon>Pezizomycotina</taxon>
        <taxon>Sordariomycetes</taxon>
        <taxon>Hypocreomycetidae</taxon>
        <taxon>Glomerellales</taxon>
        <taxon>Glomerellaceae</taxon>
        <taxon>Colletotrichum</taxon>
        <taxon>Colletotrichum acutatum species complex</taxon>
    </lineage>
</organism>
<dbReference type="STRING" id="1445577.A0A010R966"/>
<evidence type="ECO:0000313" key="5">
    <source>
        <dbReference type="Proteomes" id="UP000020467"/>
    </source>
</evidence>
<keyword evidence="1" id="KW-0808">Transferase</keyword>
<dbReference type="HOGENOM" id="CLU_002322_1_1_1"/>
<evidence type="ECO:0000256" key="1">
    <source>
        <dbReference type="RuleBase" id="RU363098"/>
    </source>
</evidence>
<feature type="region of interest" description="Disordered" evidence="2">
    <location>
        <begin position="1357"/>
        <end position="1382"/>
    </location>
</feature>
<gene>
    <name evidence="4" type="ORF">CFIO01_12082</name>
</gene>
<comment type="caution">
    <text evidence="4">The sequence shown here is derived from an EMBL/GenBank/DDBJ whole genome shotgun (WGS) entry which is preliminary data.</text>
</comment>
<dbReference type="Proteomes" id="UP000020467">
    <property type="component" value="Unassembled WGS sequence"/>
</dbReference>
<protein>
    <recommendedName>
        <fullName evidence="1">RNA-dependent RNA polymerase</fullName>
        <ecNumber evidence="1">2.7.7.48</ecNumber>
    </recommendedName>
</protein>
<dbReference type="GO" id="GO:0030422">
    <property type="term" value="P:siRNA processing"/>
    <property type="evidence" value="ECO:0007669"/>
    <property type="project" value="TreeGrafter"/>
</dbReference>
<feature type="region of interest" description="Disordered" evidence="2">
    <location>
        <begin position="174"/>
        <end position="206"/>
    </location>
</feature>
<dbReference type="GO" id="GO:0031380">
    <property type="term" value="C:nuclear RNA-directed RNA polymerase complex"/>
    <property type="evidence" value="ECO:0007669"/>
    <property type="project" value="TreeGrafter"/>
</dbReference>
<feature type="domain" description="RDRP core" evidence="3">
    <location>
        <begin position="508"/>
        <end position="1148"/>
    </location>
</feature>
<feature type="compositionally biased region" description="Polar residues" evidence="2">
    <location>
        <begin position="24"/>
        <end position="35"/>
    </location>
</feature>
<dbReference type="eggNOG" id="KOG0988">
    <property type="taxonomic scope" value="Eukaryota"/>
</dbReference>
<dbReference type="GO" id="GO:0003968">
    <property type="term" value="F:RNA-directed RNA polymerase activity"/>
    <property type="evidence" value="ECO:0007669"/>
    <property type="project" value="UniProtKB-KW"/>
</dbReference>
<comment type="similarity">
    <text evidence="1">Belongs to the RdRP family.</text>
</comment>
<feature type="region of interest" description="Disordered" evidence="2">
    <location>
        <begin position="336"/>
        <end position="368"/>
    </location>
</feature>
<keyword evidence="1 4" id="KW-0696">RNA-directed RNA polymerase</keyword>
<dbReference type="InterPro" id="IPR057596">
    <property type="entry name" value="RDRP_core"/>
</dbReference>
<proteinExistence type="inferred from homology"/>
<sequence length="1382" mass="156595">MDLDSDLPLRSKLLDPTMAPHTKTAPSAPSTPKKPTQTDRVRDVVDKLNREYNLAIEIPDVTLTPSSTRQRAEQDTAFARSEKIVRGIRFHCFQSNLLDRILTSFHMEARAASQTWIRLFDDDEPIPGPGRAPKAESPGQLLELQELLIDILNKAHAQVKARILTRNYTGPAVFASTESSKSKRRSDLDTKAESPKRVRGSPLRGEEREGVISIALDKVPSRSRSAIPEAMPAQVTRDAWRLNKSFDTSLYTSTFVRQSVYGTASHTTSASTSRTSLFSKADERLPGTQETVPAPLEEEEMRREFLDQAPNSSQSQDLFPASSGHLDALNISFTEHEGESAKKRSRTPADPGPKPLVSPSKRSTVCSGISGLRDQSLCEPLSTPLKRSEPFDLRSRLDASWPRFPSWLNRAPFAVAWEMTRIAVHCEVDLGEVMMDYDESWINYNQLWKSLLAHPDFAGKSFPERPSTDAWAAAMSGFNTVRGQHIVFSARFDQVPRAKKKGPMFSLSMQPIALDQGCRLHRHFGSDRFLEILIPNPKGWHEPIKESEMSQKVVHWFSSERHYLAGRQWRAFFSRDAGYKTPQKNLNMGPEPKPVYQDRISLFAENGNNFHAALPLGKSSHDNPREFRVKLSTGEMLDWLLQFEYNKEQPFLKLFSRIQLGLSKTTPVVVLEPNQIRHQKMDILSPTGMVMNDGIGLMSRALARKVRDVLGLSDVPSAVQGRFGPAKGMWMTDIFDDDDGLWIETWPSQRKWECDNVDPQHRTLEIRAHSMEPRSASLNVQFLPVLEDRAKDRNAMKHTIGKILGDELYRSLEEQKNAMKYPLEFRKWNVENSSTRKQRLTCGRVPFLAGLPESQEETMNFLLDGGFEPLKQKFLQEIAWNLRRSKCENLLKKMSIQVPNSAYFFMVVDMWNILEEDEVHLCFSSKFQTETFSDSMLHGCDVLVARSPAHFVSDIQRVKAVFKPELHALKDVIVFSAKGNVPLADKLSGGDYDGDKAWVCWEPAIVSNFENAEVPPSPDLSSYLRKDKTTFGDLVQQQGEKAVSELINRSIAFSMKPSFLGIATAYKERLCYHLNSVNNSYALWLSALLGKLVDQAKQGFDFTTEDWYRFCRERLDSHQFNGLSEPAYKSESWSHAQSPVHIIDILRFVVAKPAIEKELAKFHKSMSTRSNESGYELRSLRSIKASEEELTAELWDSDLTKLHDEFAKLATKNPIFKKILRHLKTDLEGAEKSWSEKVGSSRDKDDMNRAILEVYEEWRSIQPRLDGALEPLTDALLRQTYASEDHTTWALLRGSTTFKMFYNRKTKFAWRMAGIQLQFIKAMTTAGLDRVLVPVVPSMYAALKPDAKFVTQATSRLKDGGSEYPGLGSDGEGDWDGSEGEE</sequence>
<comment type="catalytic activity">
    <reaction evidence="1">
        <text>RNA(n) + a ribonucleoside 5'-triphosphate = RNA(n+1) + diphosphate</text>
        <dbReference type="Rhea" id="RHEA:21248"/>
        <dbReference type="Rhea" id="RHEA-COMP:14527"/>
        <dbReference type="Rhea" id="RHEA-COMP:17342"/>
        <dbReference type="ChEBI" id="CHEBI:33019"/>
        <dbReference type="ChEBI" id="CHEBI:61557"/>
        <dbReference type="ChEBI" id="CHEBI:140395"/>
        <dbReference type="EC" id="2.7.7.48"/>
    </reaction>
</comment>
<feature type="compositionally biased region" description="Basic and acidic residues" evidence="2">
    <location>
        <begin position="185"/>
        <end position="196"/>
    </location>
</feature>